<keyword evidence="4 10" id="KW-0297">G-protein coupled receptor</keyword>
<keyword evidence="7 10" id="KW-0675">Receptor</keyword>
<evidence type="ECO:0000256" key="9">
    <source>
        <dbReference type="ARBA" id="ARBA00023224"/>
    </source>
</evidence>
<dbReference type="VEuPathDB" id="VectorBase:BGLAX_035245"/>
<feature type="transmembrane region" description="Helical" evidence="11">
    <location>
        <begin position="29"/>
        <end position="57"/>
    </location>
</feature>
<keyword evidence="8" id="KW-0325">Glycoprotein</keyword>
<dbReference type="Gene3D" id="1.20.1070.10">
    <property type="entry name" value="Rhodopsin 7-helix transmembrane proteins"/>
    <property type="match status" value="2"/>
</dbReference>
<dbReference type="CDD" id="cd14969">
    <property type="entry name" value="7tmA_Opsins_type2_animals"/>
    <property type="match status" value="1"/>
</dbReference>
<evidence type="ECO:0000256" key="10">
    <source>
        <dbReference type="RuleBase" id="RU000688"/>
    </source>
</evidence>
<reference evidence="13" key="1">
    <citation type="submission" date="2020-05" db="UniProtKB">
        <authorList>
            <consortium name="EnsemblMetazoa"/>
        </authorList>
    </citation>
    <scope>IDENTIFICATION</scope>
    <source>
        <strain evidence="13">BB02</strain>
    </source>
</reference>
<dbReference type="KEGG" id="bgt:106051285"/>
<dbReference type="InterPro" id="IPR002962">
    <property type="entry name" value="Peropsin"/>
</dbReference>
<dbReference type="Proteomes" id="UP000076420">
    <property type="component" value="Unassembled WGS sequence"/>
</dbReference>
<dbReference type="InterPro" id="IPR050125">
    <property type="entry name" value="GPCR_opsins"/>
</dbReference>
<sequence>MYAEPAMNSTAHSALTHVHWTGQESPAAAVHFAVGVFITIVAMASVCGNALVVFICIRYKDLRTRSNILIINLAVGDLLMCSIDFPLLAAASFHNHWSFGWKVCQIYAFLTAVAGLVTINTLAVIAADRYWAVVRRPNPGQHLPKCVTATAVLFVWAYSISWALCPVLGWGAYVLDGIGTTCTFDYLTRTWENRSFVLGMVAGNFLLPLSVMVFSYARIWMAVREVKSGLERESSHVSMGQRRFSMDSIVSLASDKRVKDRKTSTASVSLGSSDSNYVDCSNAHRDHNVNRVVFHSRQRWTNRDTSSTDMQRGVYKQNSHTVVGAVLLSEAQSPYSLKARADLRVGEYRTYSATFRTSGDKKQLAATNLNLSFIRHATDVYTEGRLAEMNERNFGNGDGELTQSYASKHRMTVKSMFSNRLENAAFSKIRLRYYNAIGSKLLLKHHRYRLHCEHKTIKIIMFLLLAFMLSWSPYMIVSLIGLFGDQTQISYVTSAIPSLIAKTSMVFNPLLYSISHPKVRKRIIKSLCSASPLHKTRPFHFRSQRFLSSLTTNSHSC</sequence>
<feature type="transmembrane region" description="Helical" evidence="11">
    <location>
        <begin position="147"/>
        <end position="175"/>
    </location>
</feature>
<dbReference type="EnsemblMetazoa" id="BGLB016563-RA">
    <property type="protein sequence ID" value="BGLB016563-PA"/>
    <property type="gene ID" value="BGLB016563"/>
</dbReference>
<dbReference type="OrthoDB" id="10044919at2759"/>
<evidence type="ECO:0000259" key="12">
    <source>
        <dbReference type="PROSITE" id="PS50262"/>
    </source>
</evidence>
<dbReference type="GO" id="GO:0004930">
    <property type="term" value="F:G protein-coupled receptor activity"/>
    <property type="evidence" value="ECO:0007669"/>
    <property type="project" value="UniProtKB-KW"/>
</dbReference>
<comment type="similarity">
    <text evidence="10">Belongs to the G-protein coupled receptor 1 family.</text>
</comment>
<feature type="transmembrane region" description="Helical" evidence="11">
    <location>
        <begin position="106"/>
        <end position="127"/>
    </location>
</feature>
<keyword evidence="3 11" id="KW-1133">Transmembrane helix</keyword>
<feature type="transmembrane region" description="Helical" evidence="11">
    <location>
        <begin position="195"/>
        <end position="217"/>
    </location>
</feature>
<feature type="transmembrane region" description="Helical" evidence="11">
    <location>
        <begin position="459"/>
        <end position="483"/>
    </location>
</feature>
<evidence type="ECO:0000256" key="6">
    <source>
        <dbReference type="ARBA" id="ARBA00023157"/>
    </source>
</evidence>
<feature type="transmembrane region" description="Helical" evidence="11">
    <location>
        <begin position="489"/>
        <end position="512"/>
    </location>
</feature>
<organism evidence="13 14">
    <name type="scientific">Biomphalaria glabrata</name>
    <name type="common">Bloodfluke planorb</name>
    <name type="synonym">Freshwater snail</name>
    <dbReference type="NCBI Taxonomy" id="6526"/>
    <lineage>
        <taxon>Eukaryota</taxon>
        <taxon>Metazoa</taxon>
        <taxon>Spiralia</taxon>
        <taxon>Lophotrochozoa</taxon>
        <taxon>Mollusca</taxon>
        <taxon>Gastropoda</taxon>
        <taxon>Heterobranchia</taxon>
        <taxon>Euthyneura</taxon>
        <taxon>Panpulmonata</taxon>
        <taxon>Hygrophila</taxon>
        <taxon>Lymnaeoidea</taxon>
        <taxon>Planorbidae</taxon>
        <taxon>Biomphalaria</taxon>
    </lineage>
</organism>
<dbReference type="PRINTS" id="PR01244">
    <property type="entry name" value="PEROPSIN"/>
</dbReference>
<dbReference type="VEuPathDB" id="VectorBase:BGLB016563"/>
<keyword evidence="9 10" id="KW-0807">Transducer</keyword>
<evidence type="ECO:0000256" key="5">
    <source>
        <dbReference type="ARBA" id="ARBA00023136"/>
    </source>
</evidence>
<keyword evidence="2 10" id="KW-0812">Transmembrane</keyword>
<dbReference type="GO" id="GO:0016020">
    <property type="term" value="C:membrane"/>
    <property type="evidence" value="ECO:0007669"/>
    <property type="project" value="UniProtKB-SubCell"/>
</dbReference>
<evidence type="ECO:0000256" key="4">
    <source>
        <dbReference type="ARBA" id="ARBA00023040"/>
    </source>
</evidence>
<evidence type="ECO:0000256" key="7">
    <source>
        <dbReference type="ARBA" id="ARBA00023170"/>
    </source>
</evidence>
<keyword evidence="5 11" id="KW-0472">Membrane</keyword>
<evidence type="ECO:0000256" key="3">
    <source>
        <dbReference type="ARBA" id="ARBA00022989"/>
    </source>
</evidence>
<dbReference type="GO" id="GO:0007601">
    <property type="term" value="P:visual perception"/>
    <property type="evidence" value="ECO:0007669"/>
    <property type="project" value="InterPro"/>
</dbReference>
<dbReference type="PRINTS" id="PR00237">
    <property type="entry name" value="GPCRRHODOPSN"/>
</dbReference>
<evidence type="ECO:0000256" key="1">
    <source>
        <dbReference type="ARBA" id="ARBA00004141"/>
    </source>
</evidence>
<name>A0A2C9K8P7_BIOGL</name>
<proteinExistence type="inferred from homology"/>
<accession>A0A2C9K8P7</accession>
<evidence type="ECO:0000256" key="2">
    <source>
        <dbReference type="ARBA" id="ARBA00022692"/>
    </source>
</evidence>
<dbReference type="PROSITE" id="PS50262">
    <property type="entry name" value="G_PROTEIN_RECEP_F1_2"/>
    <property type="match status" value="1"/>
</dbReference>
<dbReference type="PANTHER" id="PTHR24240">
    <property type="entry name" value="OPSIN"/>
    <property type="match status" value="1"/>
</dbReference>
<evidence type="ECO:0000313" key="13">
    <source>
        <dbReference type="EnsemblMetazoa" id="BGLB016563-PA"/>
    </source>
</evidence>
<dbReference type="AlphaFoldDB" id="A0A2C9K8P7"/>
<dbReference type="PROSITE" id="PS00237">
    <property type="entry name" value="G_PROTEIN_RECEP_F1_1"/>
    <property type="match status" value="1"/>
</dbReference>
<evidence type="ECO:0000256" key="11">
    <source>
        <dbReference type="SAM" id="Phobius"/>
    </source>
</evidence>
<dbReference type="InterPro" id="IPR017452">
    <property type="entry name" value="GPCR_Rhodpsn_7TM"/>
</dbReference>
<dbReference type="Pfam" id="PF00001">
    <property type="entry name" value="7tm_1"/>
    <property type="match status" value="1"/>
</dbReference>
<protein>
    <recommendedName>
        <fullName evidence="12">G-protein coupled receptors family 1 profile domain-containing protein</fullName>
    </recommendedName>
</protein>
<feature type="domain" description="G-protein coupled receptors family 1 profile" evidence="12">
    <location>
        <begin position="48"/>
        <end position="512"/>
    </location>
</feature>
<gene>
    <name evidence="13" type="primary">106051285</name>
</gene>
<comment type="subcellular location">
    <subcellularLocation>
        <location evidence="1">Membrane</location>
        <topology evidence="1">Multi-pass membrane protein</topology>
    </subcellularLocation>
</comment>
<evidence type="ECO:0000313" key="14">
    <source>
        <dbReference type="Proteomes" id="UP000076420"/>
    </source>
</evidence>
<dbReference type="InterPro" id="IPR000276">
    <property type="entry name" value="GPCR_Rhodpsn"/>
</dbReference>
<evidence type="ECO:0000256" key="8">
    <source>
        <dbReference type="ARBA" id="ARBA00023180"/>
    </source>
</evidence>
<dbReference type="STRING" id="6526.A0A2C9K8P7"/>
<dbReference type="SUPFAM" id="SSF81321">
    <property type="entry name" value="Family A G protein-coupled receptor-like"/>
    <property type="match status" value="1"/>
</dbReference>
<keyword evidence="6" id="KW-1015">Disulfide bond</keyword>
<feature type="transmembrane region" description="Helical" evidence="11">
    <location>
        <begin position="69"/>
        <end position="94"/>
    </location>
</feature>